<proteinExistence type="predicted"/>
<evidence type="ECO:0000313" key="3">
    <source>
        <dbReference type="EMBL" id="RKU45174.1"/>
    </source>
</evidence>
<dbReference type="InterPro" id="IPR027417">
    <property type="entry name" value="P-loop_NTPase"/>
</dbReference>
<protein>
    <recommendedName>
        <fullName evidence="2">AAA+ ATPase domain-containing protein</fullName>
    </recommendedName>
</protein>
<name>A0A420YBC8_9PEZI</name>
<evidence type="ECO:0000313" key="4">
    <source>
        <dbReference type="Proteomes" id="UP000275385"/>
    </source>
</evidence>
<accession>A0A420YBC8</accession>
<dbReference type="Proteomes" id="UP000275385">
    <property type="component" value="Unassembled WGS sequence"/>
</dbReference>
<evidence type="ECO:0000256" key="1">
    <source>
        <dbReference type="SAM" id="MobiDB-lite"/>
    </source>
</evidence>
<feature type="compositionally biased region" description="Polar residues" evidence="1">
    <location>
        <begin position="11"/>
        <end position="24"/>
    </location>
</feature>
<dbReference type="EMBL" id="QVQW01000023">
    <property type="protein sequence ID" value="RKU45174.1"/>
    <property type="molecule type" value="Genomic_DNA"/>
</dbReference>
<dbReference type="PANTHER" id="PTHR36681">
    <property type="entry name" value="NUCLEAR GTPASE, GERMINAL CENTER-ASSOCIATED, TANDEM DUPLICATE 3"/>
    <property type="match status" value="1"/>
</dbReference>
<dbReference type="STRING" id="177199.A0A420YBC8"/>
<dbReference type="OrthoDB" id="3598281at2759"/>
<evidence type="ECO:0000259" key="2">
    <source>
        <dbReference type="SMART" id="SM00382"/>
    </source>
</evidence>
<dbReference type="InterPro" id="IPR003593">
    <property type="entry name" value="AAA+_ATPase"/>
</dbReference>
<dbReference type="AlphaFoldDB" id="A0A420YBC8"/>
<dbReference type="SMART" id="SM00382">
    <property type="entry name" value="AAA"/>
    <property type="match status" value="1"/>
</dbReference>
<dbReference type="PANTHER" id="PTHR36681:SF3">
    <property type="entry name" value="NUCLEAR GTPASE, GERMINAL CENTER-ASSOCIATED, TANDEM DUPLICATE 3"/>
    <property type="match status" value="1"/>
</dbReference>
<organism evidence="3 4">
    <name type="scientific">Coniochaeta pulveracea</name>
    <dbReference type="NCBI Taxonomy" id="177199"/>
    <lineage>
        <taxon>Eukaryota</taxon>
        <taxon>Fungi</taxon>
        <taxon>Dikarya</taxon>
        <taxon>Ascomycota</taxon>
        <taxon>Pezizomycotina</taxon>
        <taxon>Sordariomycetes</taxon>
        <taxon>Sordariomycetidae</taxon>
        <taxon>Coniochaetales</taxon>
        <taxon>Coniochaetaceae</taxon>
        <taxon>Coniochaeta</taxon>
    </lineage>
</organism>
<reference evidence="3 4" key="1">
    <citation type="submission" date="2018-08" db="EMBL/GenBank/DDBJ databases">
        <title>Draft genome of the lignicolous fungus Coniochaeta pulveracea.</title>
        <authorList>
            <person name="Borstlap C.J."/>
            <person name="De Witt R.N."/>
            <person name="Botha A."/>
            <person name="Volschenk H."/>
        </authorList>
    </citation>
    <scope>NUCLEOTIDE SEQUENCE [LARGE SCALE GENOMIC DNA]</scope>
    <source>
        <strain evidence="3 4">CAB683</strain>
    </source>
</reference>
<dbReference type="SUPFAM" id="SSF52540">
    <property type="entry name" value="P-loop containing nucleoside triphosphate hydrolases"/>
    <property type="match status" value="1"/>
</dbReference>
<dbReference type="Pfam" id="PF00350">
    <property type="entry name" value="Dynamin_N"/>
    <property type="match status" value="1"/>
</dbReference>
<keyword evidence="4" id="KW-1185">Reference proteome</keyword>
<gene>
    <name evidence="3" type="ORF">DL546_006710</name>
</gene>
<dbReference type="Gene3D" id="3.40.50.300">
    <property type="entry name" value="P-loop containing nucleotide triphosphate hydrolases"/>
    <property type="match status" value="1"/>
</dbReference>
<feature type="region of interest" description="Disordered" evidence="1">
    <location>
        <begin position="1"/>
        <end position="65"/>
    </location>
</feature>
<dbReference type="InterPro" id="IPR045063">
    <property type="entry name" value="Dynamin_N"/>
</dbReference>
<sequence length="1054" mass="116387">MARPGRHGRGANSTSKAAMSTRPGQSLPGPSRPGSTQPSPSRSGPSQSGLPQRPANSSSEGKLQQVLDKGSVRQLLEGVDVSKALLRQINPILGSLGTDPELFKLIEAVSNLEAKALDSGPVIGVVGTSGSGKSSLINALLGEDHLAPTSSLEACTAVITKFLHNDCDEPDKKYRAEIDFMSKADWKIDLDTFDGDVGVSEVNETPSEELLARVHAVYPHIDETSFADNPDLASELLALPHVRKVLGTTMHLSSRTAGALSEKLQPYIAAHQGSSPGGKKPELWPLVQVVRIFTKAAVLRTGLILVDLPGSEDSNPARAAVAGKFLKDCNGIWIVARMDRAATESTVFELMGTQFLQQLQLDGKFSTITLICTHSDDIEEAEAARNLKVDKAFLKRRSEIEAQIAETEQALAVDQSNITLADNREAQIEFSGHRLNWREKELLKALHELDQTQGKENMVAVASSPPKPTRKRKRQYASGPAGKRVAHTPKAGDNGQDNPHGFKDNDDTAMDIQPETVMMTKDAILREQATIAKQIADLREQGVAIDRELEVLEIAKHHLEKQLSDLKPQLLKHVIETRNAVVAMKARQQYSIKLRRLDQEAMEDDDVQLVRLKSRQEYDEAAKQLNVFCVSNRAYLLLISPTDKTTNGFDTEEETQIPRLQRYAMESADDYRAAACRQFLHEFSELVATLLFQVVSDETPLQLGGNVRAQELEHLEASLESLEEDLNKCEKKFTDTAIISMRKIFARFRRASRLAKAEAGTTLEKLFVRSRGNEQYVTYQTFLAICQPSRNGVFRSGAKGRKGVINLNAELMRPFKDSIIPIWTVVFGKEIPDAIDELGCGAAKALAKFNAALKSRQQLSTGPSFDALQKFIKVLAKRSCENGMWKQFVVDNQKTVNRLITESLRQQMEGTYKACLMTPAGAGRYERMKQLVRDRVNDDSVPETDMFGRTASEVQKGLSRIVGDLRNKIREKYTSQGERILPGNLAPNVSWIISIKRRCNKLVNGTLVFADVKGSRDNLHVLLTDVDDSFGRILAGEAADKQIVQGDVEMVDAD</sequence>
<feature type="domain" description="AAA+ ATPase" evidence="2">
    <location>
        <begin position="119"/>
        <end position="399"/>
    </location>
</feature>
<feature type="region of interest" description="Disordered" evidence="1">
    <location>
        <begin position="454"/>
        <end position="508"/>
    </location>
</feature>
<feature type="compositionally biased region" description="Low complexity" evidence="1">
    <location>
        <begin position="28"/>
        <end position="52"/>
    </location>
</feature>
<comment type="caution">
    <text evidence="3">The sequence shown here is derived from an EMBL/GenBank/DDBJ whole genome shotgun (WGS) entry which is preliminary data.</text>
</comment>